<keyword evidence="4 14" id="KW-1134">Transmembrane beta strand</keyword>
<evidence type="ECO:0000256" key="7">
    <source>
        <dbReference type="ARBA" id="ARBA00022729"/>
    </source>
</evidence>
<feature type="region of interest" description="Disordered" evidence="17">
    <location>
        <begin position="238"/>
        <end position="257"/>
    </location>
</feature>
<dbReference type="PROSITE" id="PS01156">
    <property type="entry name" value="TONB_DEPENDENT_REC_2"/>
    <property type="match status" value="1"/>
</dbReference>
<evidence type="ECO:0000259" key="19">
    <source>
        <dbReference type="Pfam" id="PF00593"/>
    </source>
</evidence>
<reference evidence="23 26" key="1">
    <citation type="submission" date="2019-06" db="EMBL/GenBank/DDBJ databases">
        <title>Vibrio cholerae phylogeny based on whole-genome sequencing reveals genetic diversity and population strucutre.</title>
        <authorList>
            <person name="Zhiqiu Y."/>
            <person name="Bin L."/>
            <person name="Lingyan J."/>
        </authorList>
    </citation>
    <scope>NUCLEOTIDE SEQUENCE [LARGE SCALE GENOMIC DNA]</scope>
    <source>
        <strain evidence="23 26">N2768</strain>
    </source>
</reference>
<dbReference type="EMBL" id="VIOS01000060">
    <property type="protein sequence ID" value="TQP11372.1"/>
    <property type="molecule type" value="Genomic_DNA"/>
</dbReference>
<dbReference type="InterPro" id="IPR010917">
    <property type="entry name" value="TonB_rcpt_CS"/>
</dbReference>
<dbReference type="PROSITE" id="PS52016">
    <property type="entry name" value="TONB_DEPENDENT_REC_3"/>
    <property type="match status" value="1"/>
</dbReference>
<dbReference type="NCBIfam" id="TIGR01783">
    <property type="entry name" value="TonB-siderophor"/>
    <property type="match status" value="1"/>
</dbReference>
<keyword evidence="13 14" id="KW-0998">Cell outer membrane</keyword>
<evidence type="ECO:0000313" key="25">
    <source>
        <dbReference type="Proteomes" id="UP000323225"/>
    </source>
</evidence>
<dbReference type="Pfam" id="PF07715">
    <property type="entry name" value="Plug"/>
    <property type="match status" value="1"/>
</dbReference>
<accession>A0A085T5T8</accession>
<evidence type="ECO:0000259" key="20">
    <source>
        <dbReference type="Pfam" id="PF07715"/>
    </source>
</evidence>
<evidence type="ECO:0000313" key="21">
    <source>
        <dbReference type="EMBL" id="KAA1254473.1"/>
    </source>
</evidence>
<evidence type="ECO:0000256" key="18">
    <source>
        <dbReference type="SAM" id="SignalP"/>
    </source>
</evidence>
<keyword evidence="5" id="KW-0410">Iron transport</keyword>
<dbReference type="SUPFAM" id="SSF56935">
    <property type="entry name" value="Porins"/>
    <property type="match status" value="1"/>
</dbReference>
<comment type="similarity">
    <text evidence="2 14 16">Belongs to the TonB-dependent receptor family.</text>
</comment>
<evidence type="ECO:0000256" key="8">
    <source>
        <dbReference type="ARBA" id="ARBA00023004"/>
    </source>
</evidence>
<keyword evidence="11 14" id="KW-0472">Membrane</keyword>
<dbReference type="GO" id="GO:0038023">
    <property type="term" value="F:signaling receptor activity"/>
    <property type="evidence" value="ECO:0007669"/>
    <property type="project" value="InterPro"/>
</dbReference>
<dbReference type="InterPro" id="IPR039426">
    <property type="entry name" value="TonB-dep_rcpt-like"/>
</dbReference>
<evidence type="ECO:0000313" key="22">
    <source>
        <dbReference type="EMBL" id="TQP11372.1"/>
    </source>
</evidence>
<dbReference type="InterPro" id="IPR012910">
    <property type="entry name" value="Plug_dom"/>
</dbReference>
<dbReference type="RefSeq" id="WP_000017904.1">
    <property type="nucleotide sequence ID" value="NZ_BAABUI010000012.1"/>
</dbReference>
<feature type="domain" description="TonB-dependent receptor plug" evidence="20">
    <location>
        <begin position="53"/>
        <end position="146"/>
    </location>
</feature>
<keyword evidence="10 16" id="KW-0798">TonB box</keyword>
<sequence length="680" mass="75723">MSHFTRSRTWVSLAVFAACAPAHAEQETLVITSQQSQLPEVATATRTATPAKLVPQTIDSLSAEELTAFGAPSLSEALAGVPGVNANGDTRFDGINIRGFSASNDFYLDGFRDDMQYTRDLGNIERIEVLKGPAAVLYGRGSTGGIVNRVSKVPHAGDAASVSARIGSHDYQRLAADLNGEVNQQVQVRLNIAQEDYGSFRHGVEGKRTLLAPSLNWDINDDVSWLIQYEQHSHNRVPDRGIPAVNGSPAEVPASSVYSDTSRDFIDDDVATTRSRITWAFHPEWQLRQQLSYTKLDSQFDNTYVARVSGDQVTRQRFQQDLQANNLISNTETEGTFNTGPIAHRILIGLEQGWQERSPKLYRNANSIPSGNLYQPESLPTYNGPMSVFSDATHKVRSYGIYVQDQLQWGDWIVLAGLRHDDFTVTTHRHDTHKEETISSNSLSPRLGVVWTPVQEHALYASYSQTYSPVGGGVIGITPGDKHNHLDPEHSRLYETGVKSDWLEGRISTTLSVYRLEMYNRRMRDPNDQERIILTGLQRTDGIELSSRALLTDEFSLRGGIGLQDAKYVEADASEQGKRPTNVSRLNGELFVAYQSASDGWFGETGFVAVGDRYADRTNTTKLPGYARFDARLGYQWQAWRTQLSVENLLDKDYYLSATSSTQIQPGAPREFYLTASYQF</sequence>
<dbReference type="InterPro" id="IPR036942">
    <property type="entry name" value="Beta-barrel_TonB_sf"/>
</dbReference>
<dbReference type="GO" id="GO:0009279">
    <property type="term" value="C:cell outer membrane"/>
    <property type="evidence" value="ECO:0007669"/>
    <property type="project" value="UniProtKB-SubCell"/>
</dbReference>
<keyword evidence="9" id="KW-0406">Ion transport</keyword>
<proteinExistence type="inferred from homology"/>
<evidence type="ECO:0000256" key="1">
    <source>
        <dbReference type="ARBA" id="ARBA00004571"/>
    </source>
</evidence>
<evidence type="ECO:0000256" key="3">
    <source>
        <dbReference type="ARBA" id="ARBA00022448"/>
    </source>
</evidence>
<dbReference type="Gene3D" id="2.170.130.10">
    <property type="entry name" value="TonB-dependent receptor, plug domain"/>
    <property type="match status" value="1"/>
</dbReference>
<organism evidence="22 24">
    <name type="scientific">Vibrio cholerae</name>
    <dbReference type="NCBI Taxonomy" id="666"/>
    <lineage>
        <taxon>Bacteria</taxon>
        <taxon>Pseudomonadati</taxon>
        <taxon>Pseudomonadota</taxon>
        <taxon>Gammaproteobacteria</taxon>
        <taxon>Vibrionales</taxon>
        <taxon>Vibrionaceae</taxon>
        <taxon>Vibrio</taxon>
    </lineage>
</organism>
<comment type="caution">
    <text evidence="22">The sequence shown here is derived from an EMBL/GenBank/DDBJ whole genome shotgun (WGS) entry which is preliminary data.</text>
</comment>
<evidence type="ECO:0000256" key="17">
    <source>
        <dbReference type="SAM" id="MobiDB-lite"/>
    </source>
</evidence>
<dbReference type="Pfam" id="PF00593">
    <property type="entry name" value="TonB_dep_Rec_b-barrel"/>
    <property type="match status" value="1"/>
</dbReference>
<dbReference type="EMBL" id="VSGZ01000016">
    <property type="protein sequence ID" value="TXY93547.1"/>
    <property type="molecule type" value="Genomic_DNA"/>
</dbReference>
<feature type="domain" description="TonB-dependent receptor-like beta-barrel" evidence="19">
    <location>
        <begin position="217"/>
        <end position="649"/>
    </location>
</feature>
<dbReference type="GO" id="GO:0015344">
    <property type="term" value="F:siderophore uptake transmembrane transporter activity"/>
    <property type="evidence" value="ECO:0007669"/>
    <property type="project" value="TreeGrafter"/>
</dbReference>
<dbReference type="PANTHER" id="PTHR32552">
    <property type="entry name" value="FERRICHROME IRON RECEPTOR-RELATED"/>
    <property type="match status" value="1"/>
</dbReference>
<dbReference type="InterPro" id="IPR010105">
    <property type="entry name" value="TonB_sidphr_rcpt"/>
</dbReference>
<evidence type="ECO:0000256" key="13">
    <source>
        <dbReference type="ARBA" id="ARBA00023237"/>
    </source>
</evidence>
<evidence type="ECO:0000256" key="16">
    <source>
        <dbReference type="RuleBase" id="RU003357"/>
    </source>
</evidence>
<keyword evidence="7 18" id="KW-0732">Signal</keyword>
<feature type="signal peptide" evidence="18">
    <location>
        <begin position="1"/>
        <end position="24"/>
    </location>
</feature>
<dbReference type="AlphaFoldDB" id="A0A085T5T8"/>
<evidence type="ECO:0000256" key="5">
    <source>
        <dbReference type="ARBA" id="ARBA00022496"/>
    </source>
</evidence>
<keyword evidence="8" id="KW-0408">Iron</keyword>
<evidence type="ECO:0000313" key="26">
    <source>
        <dbReference type="Proteomes" id="UP000323583"/>
    </source>
</evidence>
<evidence type="ECO:0000313" key="24">
    <source>
        <dbReference type="Proteomes" id="UP000319979"/>
    </source>
</evidence>
<comment type="subcellular location">
    <subcellularLocation>
        <location evidence="1 14">Cell outer membrane</location>
        <topology evidence="1 14">Multi-pass membrane protein</topology>
    </subcellularLocation>
</comment>
<dbReference type="PROSITE" id="PS51257">
    <property type="entry name" value="PROKAR_LIPOPROTEIN"/>
    <property type="match status" value="1"/>
</dbReference>
<evidence type="ECO:0000256" key="10">
    <source>
        <dbReference type="ARBA" id="ARBA00023077"/>
    </source>
</evidence>
<evidence type="ECO:0000313" key="23">
    <source>
        <dbReference type="EMBL" id="TXY93547.1"/>
    </source>
</evidence>
<evidence type="ECO:0000256" key="4">
    <source>
        <dbReference type="ARBA" id="ARBA00022452"/>
    </source>
</evidence>
<evidence type="ECO:0000256" key="2">
    <source>
        <dbReference type="ARBA" id="ARBA00009810"/>
    </source>
</evidence>
<dbReference type="Proteomes" id="UP000323225">
    <property type="component" value="Unassembled WGS sequence"/>
</dbReference>
<evidence type="ECO:0000256" key="6">
    <source>
        <dbReference type="ARBA" id="ARBA00022692"/>
    </source>
</evidence>
<dbReference type="InterPro" id="IPR000531">
    <property type="entry name" value="Beta-barrel_TonB"/>
</dbReference>
<dbReference type="Proteomes" id="UP000323583">
    <property type="component" value="Unassembled WGS sequence"/>
</dbReference>
<name>A0A085T5T8_VIBCL</name>
<dbReference type="GO" id="GO:0015891">
    <property type="term" value="P:siderophore transport"/>
    <property type="evidence" value="ECO:0007669"/>
    <property type="project" value="InterPro"/>
</dbReference>
<dbReference type="EMBL" id="VUAA01000012">
    <property type="protein sequence ID" value="KAA1254473.1"/>
    <property type="molecule type" value="Genomic_DNA"/>
</dbReference>
<dbReference type="PANTHER" id="PTHR32552:SF68">
    <property type="entry name" value="FERRICHROME OUTER MEMBRANE TRANSPORTER_PHAGE RECEPTOR"/>
    <property type="match status" value="1"/>
</dbReference>
<dbReference type="CDD" id="cd01347">
    <property type="entry name" value="ligand_gated_channel"/>
    <property type="match status" value="1"/>
</dbReference>
<dbReference type="Proteomes" id="UP000319979">
    <property type="component" value="Unassembled WGS sequence"/>
</dbReference>
<dbReference type="KEGG" id="vcz:VAB027_3562"/>
<keyword evidence="3 14" id="KW-0813">Transport</keyword>
<feature type="chain" id="PRO_5042676824" evidence="18">
    <location>
        <begin position="25"/>
        <end position="680"/>
    </location>
</feature>
<protein>
    <submittedName>
        <fullName evidence="22">TonB-dependent siderophore receptor</fullName>
    </submittedName>
</protein>
<dbReference type="Gene3D" id="2.40.170.20">
    <property type="entry name" value="TonB-dependent receptor, beta-barrel domain"/>
    <property type="match status" value="1"/>
</dbReference>
<evidence type="ECO:0000256" key="15">
    <source>
        <dbReference type="PROSITE-ProRule" id="PRU10144"/>
    </source>
</evidence>
<gene>
    <name evidence="21" type="ORF">F0M16_12430</name>
    <name evidence="22" type="ORF">FLM02_14440</name>
    <name evidence="23" type="ORF">FXE67_03310</name>
</gene>
<evidence type="ECO:0000256" key="12">
    <source>
        <dbReference type="ARBA" id="ARBA00023170"/>
    </source>
</evidence>
<reference evidence="21 25" key="3">
    <citation type="submission" date="2019-09" db="EMBL/GenBank/DDBJ databases">
        <authorList>
            <person name="Kritzky A."/>
            <person name="Schelkanova E.Y."/>
            <person name="Alkhova Z.V."/>
            <person name="Smirnova N.I."/>
        </authorList>
    </citation>
    <scope>NUCLEOTIDE SEQUENCE [LARGE SCALE GENOMIC DNA]</scope>
    <source>
        <strain evidence="21 25">M1526</strain>
    </source>
</reference>
<evidence type="ECO:0000256" key="14">
    <source>
        <dbReference type="PROSITE-ProRule" id="PRU01360"/>
    </source>
</evidence>
<keyword evidence="6 14" id="KW-0812">Transmembrane</keyword>
<evidence type="ECO:0000256" key="9">
    <source>
        <dbReference type="ARBA" id="ARBA00023065"/>
    </source>
</evidence>
<dbReference type="InterPro" id="IPR037066">
    <property type="entry name" value="Plug_dom_sf"/>
</dbReference>
<evidence type="ECO:0000256" key="11">
    <source>
        <dbReference type="ARBA" id="ARBA00023136"/>
    </source>
</evidence>
<keyword evidence="12 22" id="KW-0675">Receptor</keyword>
<reference evidence="22 24" key="2">
    <citation type="submission" date="2019-07" db="EMBL/GenBank/DDBJ databases">
        <title>Phenotypic and genotypic antimicrobial resistance traits of Vibrio cholerae non-O1/non-O139 isolated from a large Austrian lake frequently associated with cases of infection.</title>
        <authorList>
            <person name="Lepuschitz S."/>
            <person name="Baron S."/>
            <person name="Larvor E."/>
            <person name="Granier S."/>
            <person name="Pretzer C."/>
            <person name="Mach R.L."/>
            <person name="Farnleitner A.H."/>
            <person name="Ruppitsch W."/>
            <person name="Pleininger S."/>
            <person name="Indra A."/>
            <person name="Kirschner A.K.T."/>
        </authorList>
    </citation>
    <scope>NUCLEOTIDE SEQUENCE [LARGE SCALE GENOMIC DNA]</scope>
    <source>
        <strain evidence="22 24">A12JL36W90</strain>
    </source>
</reference>
<feature type="short sequence motif" description="TonB C-terminal box" evidence="15">
    <location>
        <begin position="663"/>
        <end position="680"/>
    </location>
</feature>